<organism evidence="1 2">
    <name type="scientific">Caulobacter segnis</name>
    <dbReference type="NCBI Taxonomy" id="88688"/>
    <lineage>
        <taxon>Bacteria</taxon>
        <taxon>Pseudomonadati</taxon>
        <taxon>Pseudomonadota</taxon>
        <taxon>Alphaproteobacteria</taxon>
        <taxon>Caulobacterales</taxon>
        <taxon>Caulobacteraceae</taxon>
        <taxon>Caulobacter</taxon>
    </lineage>
</organism>
<accession>A0A2W5WTM5</accession>
<dbReference type="EMBL" id="QFQZ01000092">
    <property type="protein sequence ID" value="PZR31274.1"/>
    <property type="molecule type" value="Genomic_DNA"/>
</dbReference>
<sequence length="21" mass="2295">MSLAIRIFDVTVVALIFTALT</sequence>
<comment type="caution">
    <text evidence="1">The sequence shown here is derived from an EMBL/GenBank/DDBJ whole genome shotgun (WGS) entry which is preliminary data.</text>
</comment>
<name>A0A2W5WTM5_9CAUL</name>
<dbReference type="AlphaFoldDB" id="A0A2W5WTM5"/>
<proteinExistence type="predicted"/>
<protein>
    <submittedName>
        <fullName evidence="1">Uncharacterized protein</fullName>
    </submittedName>
</protein>
<evidence type="ECO:0000313" key="2">
    <source>
        <dbReference type="Proteomes" id="UP000249393"/>
    </source>
</evidence>
<gene>
    <name evidence="1" type="ORF">DI526_20185</name>
</gene>
<evidence type="ECO:0000313" key="1">
    <source>
        <dbReference type="EMBL" id="PZR31274.1"/>
    </source>
</evidence>
<dbReference type="Proteomes" id="UP000249393">
    <property type="component" value="Unassembled WGS sequence"/>
</dbReference>
<dbReference type="RefSeq" id="WP_184724251.1">
    <property type="nucleotide sequence ID" value="NZ_QFQZ01000092.1"/>
</dbReference>
<reference evidence="1 2" key="1">
    <citation type="submission" date="2017-08" db="EMBL/GenBank/DDBJ databases">
        <title>Infants hospitalized years apart are colonized by the same room-sourced microbial strains.</title>
        <authorList>
            <person name="Brooks B."/>
            <person name="Olm M.R."/>
            <person name="Firek B.A."/>
            <person name="Baker R."/>
            <person name="Thomas B.C."/>
            <person name="Morowitz M.J."/>
            <person name="Banfield J.F."/>
        </authorList>
    </citation>
    <scope>NUCLEOTIDE SEQUENCE [LARGE SCALE GENOMIC DNA]</scope>
    <source>
        <strain evidence="1">S2_003_000_R2_4</strain>
    </source>
</reference>